<evidence type="ECO:0000313" key="2">
    <source>
        <dbReference type="EMBL" id="KQJ96201.1"/>
    </source>
</evidence>
<keyword evidence="4" id="KW-1185">Reference proteome</keyword>
<feature type="region of interest" description="Disordered" evidence="1">
    <location>
        <begin position="273"/>
        <end position="317"/>
    </location>
</feature>
<organism evidence="2">
    <name type="scientific">Brachypodium distachyon</name>
    <name type="common">Purple false brome</name>
    <name type="synonym">Trachynia distachya</name>
    <dbReference type="NCBI Taxonomy" id="15368"/>
    <lineage>
        <taxon>Eukaryota</taxon>
        <taxon>Viridiplantae</taxon>
        <taxon>Streptophyta</taxon>
        <taxon>Embryophyta</taxon>
        <taxon>Tracheophyta</taxon>
        <taxon>Spermatophyta</taxon>
        <taxon>Magnoliopsida</taxon>
        <taxon>Liliopsida</taxon>
        <taxon>Poales</taxon>
        <taxon>Poaceae</taxon>
        <taxon>BOP clade</taxon>
        <taxon>Pooideae</taxon>
        <taxon>Stipodae</taxon>
        <taxon>Brachypodieae</taxon>
        <taxon>Brachypodium</taxon>
    </lineage>
</organism>
<dbReference type="EMBL" id="CM000882">
    <property type="protein sequence ID" value="KQJ96201.1"/>
    <property type="molecule type" value="Genomic_DNA"/>
</dbReference>
<feature type="compositionally biased region" description="Basic residues" evidence="1">
    <location>
        <begin position="277"/>
        <end position="288"/>
    </location>
</feature>
<dbReference type="InParanoid" id="A0A0Q3Q3G3"/>
<evidence type="ECO:0000313" key="3">
    <source>
        <dbReference type="EnsemblPlants" id="KQJ96201"/>
    </source>
</evidence>
<reference evidence="2 3" key="1">
    <citation type="journal article" date="2010" name="Nature">
        <title>Genome sequencing and analysis of the model grass Brachypodium distachyon.</title>
        <authorList>
            <consortium name="International Brachypodium Initiative"/>
        </authorList>
    </citation>
    <scope>NUCLEOTIDE SEQUENCE [LARGE SCALE GENOMIC DNA]</scope>
    <source>
        <strain evidence="2 3">Bd21</strain>
    </source>
</reference>
<evidence type="ECO:0000256" key="1">
    <source>
        <dbReference type="SAM" id="MobiDB-lite"/>
    </source>
</evidence>
<dbReference type="Gramene" id="KQJ96201">
    <property type="protein sequence ID" value="KQJ96201"/>
    <property type="gene ID" value="BRADI_3g21511v3"/>
</dbReference>
<accession>A0A0Q3Q3G3</accession>
<dbReference type="AlphaFoldDB" id="A0A0Q3Q3G3"/>
<feature type="compositionally biased region" description="Basic and acidic residues" evidence="1">
    <location>
        <begin position="289"/>
        <end position="308"/>
    </location>
</feature>
<gene>
    <name evidence="2" type="ORF">BRADI_3g21511v3</name>
</gene>
<feature type="compositionally biased region" description="Low complexity" evidence="1">
    <location>
        <begin position="8"/>
        <end position="20"/>
    </location>
</feature>
<feature type="region of interest" description="Disordered" evidence="1">
    <location>
        <begin position="189"/>
        <end position="248"/>
    </location>
</feature>
<reference evidence="3" key="3">
    <citation type="submission" date="2018-08" db="UniProtKB">
        <authorList>
            <consortium name="EnsemblPlants"/>
        </authorList>
    </citation>
    <scope>IDENTIFICATION</scope>
    <source>
        <strain evidence="3">cv. Bd21</strain>
    </source>
</reference>
<proteinExistence type="predicted"/>
<dbReference type="EnsemblPlants" id="KQJ96201">
    <property type="protein sequence ID" value="KQJ96201"/>
    <property type="gene ID" value="BRADI_3g21511v3"/>
</dbReference>
<feature type="compositionally biased region" description="Low complexity" evidence="1">
    <location>
        <begin position="53"/>
        <end position="76"/>
    </location>
</feature>
<protein>
    <submittedName>
        <fullName evidence="2 3">Uncharacterized protein</fullName>
    </submittedName>
</protein>
<reference evidence="2" key="2">
    <citation type="submission" date="2017-06" db="EMBL/GenBank/DDBJ databases">
        <title>WGS assembly of Brachypodium distachyon.</title>
        <authorList>
            <consortium name="The International Brachypodium Initiative"/>
            <person name="Lucas S."/>
            <person name="Harmon-Smith M."/>
            <person name="Lail K."/>
            <person name="Tice H."/>
            <person name="Grimwood J."/>
            <person name="Bruce D."/>
            <person name="Barry K."/>
            <person name="Shu S."/>
            <person name="Lindquist E."/>
            <person name="Wang M."/>
            <person name="Pitluck S."/>
            <person name="Vogel J.P."/>
            <person name="Garvin D.F."/>
            <person name="Mockler T.C."/>
            <person name="Schmutz J."/>
            <person name="Rokhsar D."/>
            <person name="Bevan M.W."/>
        </authorList>
    </citation>
    <scope>NUCLEOTIDE SEQUENCE</scope>
    <source>
        <strain evidence="2">Bd21</strain>
    </source>
</reference>
<sequence length="317" mass="32872">MSAEAAETGTRPRPATTLTTRLHETEASASLRAGERGRMQCPELGRASGPLTKGAARGAGAKGHTLAAGANTTGTETGADTSAEVAGLGGVLATTTGAAGAGGAATAARDTLEQGARIRGGEAGEILTATRLVGAEGSDMVLPEAIEAPVGHQRSHLLGHRTGGKDRIHLAALTRALLARHMPLLLSPHHRLQTLRDRNPRRSIRANHHRSKSRGEGTHHRRRLAGTTGRAKETRATSHLQSTGGRGAVANHLAEGTSRAPLIGGGRAQIYAAGGARGKKRRGGRRHGGREGGETDRQPERRGVQEGGRRRRSGGRC</sequence>
<dbReference type="Proteomes" id="UP000008810">
    <property type="component" value="Chromosome 3"/>
</dbReference>
<feature type="region of interest" description="Disordered" evidence="1">
    <location>
        <begin position="1"/>
        <end position="76"/>
    </location>
</feature>
<evidence type="ECO:0000313" key="4">
    <source>
        <dbReference type="Proteomes" id="UP000008810"/>
    </source>
</evidence>
<feature type="compositionally biased region" description="Basic residues" evidence="1">
    <location>
        <begin position="201"/>
        <end position="212"/>
    </location>
</feature>
<name>A0A0Q3Q3G3_BRADI</name>